<gene>
    <name evidence="2" type="ORF">AFUS01_LOCUS29875</name>
</gene>
<dbReference type="AlphaFoldDB" id="A0A8J2KRF9"/>
<keyword evidence="3" id="KW-1185">Reference proteome</keyword>
<evidence type="ECO:0000313" key="3">
    <source>
        <dbReference type="Proteomes" id="UP000708208"/>
    </source>
</evidence>
<proteinExistence type="predicted"/>
<accession>A0A8J2KRF9</accession>
<organism evidence="2 3">
    <name type="scientific">Allacma fusca</name>
    <dbReference type="NCBI Taxonomy" id="39272"/>
    <lineage>
        <taxon>Eukaryota</taxon>
        <taxon>Metazoa</taxon>
        <taxon>Ecdysozoa</taxon>
        <taxon>Arthropoda</taxon>
        <taxon>Hexapoda</taxon>
        <taxon>Collembola</taxon>
        <taxon>Symphypleona</taxon>
        <taxon>Sminthuridae</taxon>
        <taxon>Allacma</taxon>
    </lineage>
</organism>
<sequence>MNQNSYSKQCEKRGTHDLKRRLAILEEIRKIDAEEAFYKKQQIVQKSIIRNKLRRLSGKKGQRAQCRKQKRRKAIERDRKLRPLVEVVPYQMNKQRKKKSVKRYQRRKMRSNPGNS</sequence>
<dbReference type="Proteomes" id="UP000708208">
    <property type="component" value="Unassembled WGS sequence"/>
</dbReference>
<feature type="compositionally biased region" description="Basic residues" evidence="1">
    <location>
        <begin position="54"/>
        <end position="74"/>
    </location>
</feature>
<reference evidence="2" key="1">
    <citation type="submission" date="2021-06" db="EMBL/GenBank/DDBJ databases">
        <authorList>
            <person name="Hodson N. C."/>
            <person name="Mongue J. A."/>
            <person name="Jaron S. K."/>
        </authorList>
    </citation>
    <scope>NUCLEOTIDE SEQUENCE</scope>
</reference>
<evidence type="ECO:0000256" key="1">
    <source>
        <dbReference type="SAM" id="MobiDB-lite"/>
    </source>
</evidence>
<evidence type="ECO:0000313" key="2">
    <source>
        <dbReference type="EMBL" id="CAG7819425.1"/>
    </source>
</evidence>
<feature type="region of interest" description="Disordered" evidence="1">
    <location>
        <begin position="54"/>
        <end position="116"/>
    </location>
</feature>
<name>A0A8J2KRF9_9HEXA</name>
<protein>
    <submittedName>
        <fullName evidence="2">Uncharacterized protein</fullName>
    </submittedName>
</protein>
<dbReference type="EMBL" id="CAJVCH010449618">
    <property type="protein sequence ID" value="CAG7819425.1"/>
    <property type="molecule type" value="Genomic_DNA"/>
</dbReference>
<feature type="compositionally biased region" description="Basic residues" evidence="1">
    <location>
        <begin position="94"/>
        <end position="110"/>
    </location>
</feature>
<comment type="caution">
    <text evidence="2">The sequence shown here is derived from an EMBL/GenBank/DDBJ whole genome shotgun (WGS) entry which is preliminary data.</text>
</comment>